<dbReference type="Proteomes" id="UP000593570">
    <property type="component" value="Unassembled WGS sequence"/>
</dbReference>
<evidence type="ECO:0000313" key="2">
    <source>
        <dbReference type="EMBL" id="KAF6528662.1"/>
    </source>
</evidence>
<name>A0A8H6LPK7_FUSOX</name>
<feature type="compositionally biased region" description="Polar residues" evidence="1">
    <location>
        <begin position="20"/>
        <end position="30"/>
    </location>
</feature>
<feature type="region of interest" description="Disordered" evidence="1">
    <location>
        <begin position="1"/>
        <end position="30"/>
    </location>
</feature>
<evidence type="ECO:0000313" key="3">
    <source>
        <dbReference type="Proteomes" id="UP000593570"/>
    </source>
</evidence>
<reference evidence="2 3" key="1">
    <citation type="journal article" date="2020" name="bioRxiv">
        <title>A chromosome-scale genome assembly for the Fusarium oxysporum strain Fo5176 to establish a model Arabidopsis-fungal pathosystem.</title>
        <authorList>
            <person name="Fokkens L."/>
            <person name="Guo L."/>
            <person name="Dora S."/>
            <person name="Wang B."/>
            <person name="Ye K."/>
            <person name="Sanchez-Rodriguez C."/>
            <person name="Croll D."/>
        </authorList>
    </citation>
    <scope>NUCLEOTIDE SEQUENCE [LARGE SCALE GENOMIC DNA]</scope>
    <source>
        <strain evidence="2 3">Fo5176</strain>
    </source>
</reference>
<accession>A0A8H6LPK7</accession>
<dbReference type="EMBL" id="JACDXP010000002">
    <property type="protein sequence ID" value="KAF6528662.1"/>
    <property type="molecule type" value="Genomic_DNA"/>
</dbReference>
<feature type="region of interest" description="Disordered" evidence="1">
    <location>
        <begin position="249"/>
        <end position="270"/>
    </location>
</feature>
<sequence length="270" mass="30537">MISFALGITNGEDPDPHSQPPLTQYPEASSKTTSHRATAIFAIAMCTWKKTLCTESFIRAAGQQTNNDELLHSYNFLACHPSTLPRPTQNMELQELPLERRVTDMLQNQNPTRVVVFLRKKSPFYSLSRDEVMVKACGSLGIDQVKSRAKLLTIWKCDRLTIFAFDLWYDDYDWATAHHKVDLPVLLVDYGKRSYVKVAGHEFQDEVNTFVARQHELHGWDAKPPYFQDQTGPEVPTYGNPRCVMVVGEDGTTRRAVKTPPPGSTSPYSS</sequence>
<protein>
    <submittedName>
        <fullName evidence="2">Uncharacterized protein</fullName>
    </submittedName>
</protein>
<evidence type="ECO:0000256" key="1">
    <source>
        <dbReference type="SAM" id="MobiDB-lite"/>
    </source>
</evidence>
<gene>
    <name evidence="2" type="ORF">HZS61_008964</name>
</gene>
<organism evidence="2 3">
    <name type="scientific">Fusarium oxysporum f. sp. conglutinans</name>
    <dbReference type="NCBI Taxonomy" id="100902"/>
    <lineage>
        <taxon>Eukaryota</taxon>
        <taxon>Fungi</taxon>
        <taxon>Dikarya</taxon>
        <taxon>Ascomycota</taxon>
        <taxon>Pezizomycotina</taxon>
        <taxon>Sordariomycetes</taxon>
        <taxon>Hypocreomycetidae</taxon>
        <taxon>Hypocreales</taxon>
        <taxon>Nectriaceae</taxon>
        <taxon>Fusarium</taxon>
        <taxon>Fusarium oxysporum species complex</taxon>
    </lineage>
</organism>
<dbReference type="AlphaFoldDB" id="A0A8H6LPK7"/>
<proteinExistence type="predicted"/>
<comment type="caution">
    <text evidence="2">The sequence shown here is derived from an EMBL/GenBank/DDBJ whole genome shotgun (WGS) entry which is preliminary data.</text>
</comment>